<reference evidence="5 6" key="1">
    <citation type="submission" date="2019-03" db="EMBL/GenBank/DDBJ databases">
        <title>Genomic Encyclopedia of Type Strains, Phase IV (KMG-IV): sequencing the most valuable type-strain genomes for metagenomic binning, comparative biology and taxonomic classification.</title>
        <authorList>
            <person name="Goeker M."/>
        </authorList>
    </citation>
    <scope>NUCLEOTIDE SEQUENCE [LARGE SCALE GENOMIC DNA]</scope>
    <source>
        <strain evidence="5 6">DSM 24455</strain>
    </source>
</reference>
<dbReference type="Gene3D" id="3.40.50.970">
    <property type="match status" value="1"/>
</dbReference>
<keyword evidence="3" id="KW-0786">Thiamine pyrophosphate</keyword>
<keyword evidence="6" id="KW-1185">Reference proteome</keyword>
<evidence type="ECO:0000313" key="5">
    <source>
        <dbReference type="EMBL" id="TDT56497.1"/>
    </source>
</evidence>
<dbReference type="Proteomes" id="UP000295325">
    <property type="component" value="Unassembled WGS sequence"/>
</dbReference>
<evidence type="ECO:0000256" key="2">
    <source>
        <dbReference type="ARBA" id="ARBA00007131"/>
    </source>
</evidence>
<dbReference type="EMBL" id="SOAZ01000013">
    <property type="protein sequence ID" value="TDT56497.1"/>
    <property type="molecule type" value="Genomic_DNA"/>
</dbReference>
<dbReference type="CDD" id="cd07033">
    <property type="entry name" value="TPP_PYR_DXS_TK_like"/>
    <property type="match status" value="1"/>
</dbReference>
<dbReference type="SUPFAM" id="SSF52518">
    <property type="entry name" value="Thiamin diphosphate-binding fold (THDP-binding)"/>
    <property type="match status" value="1"/>
</dbReference>
<protein>
    <submittedName>
        <fullName evidence="5">Transketolase</fullName>
    </submittedName>
</protein>
<dbReference type="InterPro" id="IPR005475">
    <property type="entry name" value="Transketolase-like_Pyr-bd"/>
</dbReference>
<dbReference type="SMART" id="SM00861">
    <property type="entry name" value="Transket_pyr"/>
    <property type="match status" value="1"/>
</dbReference>
<dbReference type="OrthoDB" id="8732661at2"/>
<dbReference type="PANTHER" id="PTHR43825:SF1">
    <property type="entry name" value="TRANSKETOLASE-LIKE PYRIMIDINE-BINDING DOMAIN-CONTAINING PROTEIN"/>
    <property type="match status" value="1"/>
</dbReference>
<dbReference type="RefSeq" id="WP_133628387.1">
    <property type="nucleotide sequence ID" value="NZ_SOAZ01000013.1"/>
</dbReference>
<evidence type="ECO:0000256" key="3">
    <source>
        <dbReference type="ARBA" id="ARBA00023052"/>
    </source>
</evidence>
<feature type="domain" description="Transketolase-like pyrimidine-binding" evidence="4">
    <location>
        <begin position="14"/>
        <end position="180"/>
    </location>
</feature>
<comment type="caution">
    <text evidence="5">The sequence shown here is derived from an EMBL/GenBank/DDBJ whole genome shotgun (WGS) entry which is preliminary data.</text>
</comment>
<dbReference type="InterPro" id="IPR033248">
    <property type="entry name" value="Transketolase_C"/>
</dbReference>
<dbReference type="AlphaFoldDB" id="A0A4V3ET05"/>
<evidence type="ECO:0000256" key="1">
    <source>
        <dbReference type="ARBA" id="ARBA00001964"/>
    </source>
</evidence>
<dbReference type="InterPro" id="IPR051157">
    <property type="entry name" value="PDH/Transketolase"/>
</dbReference>
<comment type="cofactor">
    <cofactor evidence="1">
        <name>thiamine diphosphate</name>
        <dbReference type="ChEBI" id="CHEBI:58937"/>
    </cofactor>
</comment>
<evidence type="ECO:0000313" key="6">
    <source>
        <dbReference type="Proteomes" id="UP000295325"/>
    </source>
</evidence>
<accession>A0A4V3ET05</accession>
<dbReference type="Gene3D" id="3.40.50.920">
    <property type="match status" value="1"/>
</dbReference>
<organism evidence="5 6">
    <name type="scientific">Fonticella tunisiensis</name>
    <dbReference type="NCBI Taxonomy" id="1096341"/>
    <lineage>
        <taxon>Bacteria</taxon>
        <taxon>Bacillati</taxon>
        <taxon>Bacillota</taxon>
        <taxon>Clostridia</taxon>
        <taxon>Eubacteriales</taxon>
        <taxon>Clostridiaceae</taxon>
        <taxon>Fonticella</taxon>
    </lineage>
</organism>
<name>A0A4V3ET05_9CLOT</name>
<gene>
    <name evidence="5" type="ORF">EDD71_11340</name>
</gene>
<dbReference type="PANTHER" id="PTHR43825">
    <property type="entry name" value="PYRUVATE DEHYDROGENASE E1 COMPONENT"/>
    <property type="match status" value="1"/>
</dbReference>
<sequence>MSAILAKNRIREDKEMRNAYCETLMELAEKDERIVVLDADLMSSMGMKPFLKAYPERTFNVGIQEANMIGVAAGLSATGKIPFAHSFGPFATRRCFDQIFLSCGYSRLNVRITGSDPGVTASYNGGTHMPFEDMGIMRNIPDITILEPVDSVMLRDLIKQTANLYGVFYTRLLRKNAVKIYEEGSTFEIGKGVQLRDGKDVTIIATGIMVDEALKAAEALEVDGISARVLNMFTLKPIDKETIIKSAEETGAIVTAENHNVINGLGSAVAEVLVENRPVPMERVGVFDRFGEVGPESYLRERFNLTASDIMEKVKKVIARK</sequence>
<dbReference type="Pfam" id="PF02780">
    <property type="entry name" value="Transketolase_C"/>
    <property type="match status" value="1"/>
</dbReference>
<dbReference type="InterPro" id="IPR009014">
    <property type="entry name" value="Transketo_C/PFOR_II"/>
</dbReference>
<comment type="similarity">
    <text evidence="2">Belongs to the transketolase family.</text>
</comment>
<dbReference type="InterPro" id="IPR029061">
    <property type="entry name" value="THDP-binding"/>
</dbReference>
<proteinExistence type="inferred from homology"/>
<dbReference type="Pfam" id="PF02779">
    <property type="entry name" value="Transket_pyr"/>
    <property type="match status" value="1"/>
</dbReference>
<dbReference type="FunFam" id="3.40.50.970:FF:000129">
    <property type="entry name" value="Transketolase"/>
    <property type="match status" value="1"/>
</dbReference>
<evidence type="ECO:0000259" key="4">
    <source>
        <dbReference type="SMART" id="SM00861"/>
    </source>
</evidence>
<dbReference type="SUPFAM" id="SSF52922">
    <property type="entry name" value="TK C-terminal domain-like"/>
    <property type="match status" value="1"/>
</dbReference>